<evidence type="ECO:0000313" key="7">
    <source>
        <dbReference type="Proteomes" id="UP000294801"/>
    </source>
</evidence>
<dbReference type="Gene3D" id="3.40.190.10">
    <property type="entry name" value="Periplasmic binding protein-like II"/>
    <property type="match status" value="2"/>
</dbReference>
<reference evidence="6 7" key="1">
    <citation type="submission" date="2019-03" db="EMBL/GenBank/DDBJ databases">
        <title>Genomic Encyclopedia of Type Strains, Phase IV (KMG-IV): sequencing the most valuable type-strain genomes for metagenomic binning, comparative biology and taxonomic classification.</title>
        <authorList>
            <person name="Goeker M."/>
        </authorList>
    </citation>
    <scope>NUCLEOTIDE SEQUENCE [LARGE SCALE GENOMIC DNA]</scope>
    <source>
        <strain evidence="6 7">DSM 18507</strain>
    </source>
</reference>
<dbReference type="Gene3D" id="1.10.10.10">
    <property type="entry name" value="Winged helix-like DNA-binding domain superfamily/Winged helix DNA-binding domain"/>
    <property type="match status" value="1"/>
</dbReference>
<sequence length="300" mass="33432">MTAPTMRLPPLNALRVFLAAAQARSFTQAAQEIHLTQGAVSRQIQTLEAFYRTPLFVREQRGLTLTAAGEALLPAVQQAFGLIREASEALARRESDIRVRVAPTPAMRWLLPNLPDFQTRHPEYTLHLITQLMHDTPFNAAEYDLAIVGLTEPSMPGLISECLSREQLVPVCAPGLLERGPPLVTPDDLRNYVLLHPWREQDSWGAWLRLAGARRVDGKSGITFDTLEFALHAAARGMGVTLAQLSMIHEDVASGRLVIPFDTVLETEWGYYLVYPAHLVESPKVKAFRNWLVALLPGMR</sequence>
<keyword evidence="2" id="KW-0805">Transcription regulation</keyword>
<evidence type="ECO:0000313" key="6">
    <source>
        <dbReference type="EMBL" id="TCW32893.1"/>
    </source>
</evidence>
<dbReference type="InterPro" id="IPR058163">
    <property type="entry name" value="LysR-type_TF_proteobact-type"/>
</dbReference>
<evidence type="ECO:0000256" key="4">
    <source>
        <dbReference type="ARBA" id="ARBA00023163"/>
    </source>
</evidence>
<organism evidence="6 7">
    <name type="scientific">Gulbenkiania mobilis</name>
    <dbReference type="NCBI Taxonomy" id="397457"/>
    <lineage>
        <taxon>Bacteria</taxon>
        <taxon>Pseudomonadati</taxon>
        <taxon>Pseudomonadota</taxon>
        <taxon>Betaproteobacteria</taxon>
        <taxon>Neisseriales</taxon>
        <taxon>Chromobacteriaceae</taxon>
        <taxon>Gulbenkiania</taxon>
    </lineage>
</organism>
<dbReference type="Proteomes" id="UP000294801">
    <property type="component" value="Unassembled WGS sequence"/>
</dbReference>
<dbReference type="InterPro" id="IPR000847">
    <property type="entry name" value="LysR_HTH_N"/>
</dbReference>
<dbReference type="PANTHER" id="PTHR30537:SF74">
    <property type="entry name" value="HTH-TYPE TRANSCRIPTIONAL REGULATOR TRPI"/>
    <property type="match status" value="1"/>
</dbReference>
<dbReference type="SUPFAM" id="SSF46785">
    <property type="entry name" value="Winged helix' DNA-binding domain"/>
    <property type="match status" value="1"/>
</dbReference>
<evidence type="ECO:0000256" key="2">
    <source>
        <dbReference type="ARBA" id="ARBA00023015"/>
    </source>
</evidence>
<gene>
    <name evidence="6" type="ORF">EV669_102192</name>
</gene>
<dbReference type="PANTHER" id="PTHR30537">
    <property type="entry name" value="HTH-TYPE TRANSCRIPTIONAL REGULATOR"/>
    <property type="match status" value="1"/>
</dbReference>
<keyword evidence="7" id="KW-1185">Reference proteome</keyword>
<protein>
    <submittedName>
        <fullName evidence="6">LysR family glycine cleavage system transcriptional activator</fullName>
    </submittedName>
</protein>
<dbReference type="PRINTS" id="PR00039">
    <property type="entry name" value="HTHLYSR"/>
</dbReference>
<evidence type="ECO:0000256" key="1">
    <source>
        <dbReference type="ARBA" id="ARBA00009437"/>
    </source>
</evidence>
<dbReference type="InterPro" id="IPR005119">
    <property type="entry name" value="LysR_subst-bd"/>
</dbReference>
<dbReference type="EMBL" id="SMDA01000002">
    <property type="protein sequence ID" value="TCW32893.1"/>
    <property type="molecule type" value="Genomic_DNA"/>
</dbReference>
<name>A0ABY2CYY4_GULMO</name>
<dbReference type="Pfam" id="PF03466">
    <property type="entry name" value="LysR_substrate"/>
    <property type="match status" value="1"/>
</dbReference>
<dbReference type="SUPFAM" id="SSF53850">
    <property type="entry name" value="Periplasmic binding protein-like II"/>
    <property type="match status" value="1"/>
</dbReference>
<keyword evidence="3" id="KW-0238">DNA-binding</keyword>
<accession>A0ABY2CYY4</accession>
<dbReference type="RefSeq" id="WP_083460500.1">
    <property type="nucleotide sequence ID" value="NZ_LIVN01000004.1"/>
</dbReference>
<dbReference type="Pfam" id="PF00126">
    <property type="entry name" value="HTH_1"/>
    <property type="match status" value="1"/>
</dbReference>
<keyword evidence="4" id="KW-0804">Transcription</keyword>
<proteinExistence type="inferred from homology"/>
<feature type="domain" description="HTH lysR-type" evidence="5">
    <location>
        <begin position="9"/>
        <end position="66"/>
    </location>
</feature>
<evidence type="ECO:0000256" key="3">
    <source>
        <dbReference type="ARBA" id="ARBA00023125"/>
    </source>
</evidence>
<dbReference type="InterPro" id="IPR036390">
    <property type="entry name" value="WH_DNA-bd_sf"/>
</dbReference>
<comment type="caution">
    <text evidence="6">The sequence shown here is derived from an EMBL/GenBank/DDBJ whole genome shotgun (WGS) entry which is preliminary data.</text>
</comment>
<dbReference type="InterPro" id="IPR036388">
    <property type="entry name" value="WH-like_DNA-bd_sf"/>
</dbReference>
<dbReference type="CDD" id="cd08432">
    <property type="entry name" value="PBP2_GcdR_TrpI_HvrB_AmpR_like"/>
    <property type="match status" value="1"/>
</dbReference>
<evidence type="ECO:0000259" key="5">
    <source>
        <dbReference type="PROSITE" id="PS50931"/>
    </source>
</evidence>
<comment type="similarity">
    <text evidence="1">Belongs to the LysR transcriptional regulatory family.</text>
</comment>
<dbReference type="PROSITE" id="PS50931">
    <property type="entry name" value="HTH_LYSR"/>
    <property type="match status" value="1"/>
</dbReference>